<dbReference type="Proteomes" id="UP000480854">
    <property type="component" value="Unassembled WGS sequence"/>
</dbReference>
<dbReference type="Pfam" id="PF00072">
    <property type="entry name" value="Response_reg"/>
    <property type="match status" value="1"/>
</dbReference>
<organism evidence="13 14">
    <name type="scientific">Roseomonas genomospecies 6</name>
    <dbReference type="NCBI Taxonomy" id="214106"/>
    <lineage>
        <taxon>Bacteria</taxon>
        <taxon>Pseudomonadati</taxon>
        <taxon>Pseudomonadota</taxon>
        <taxon>Alphaproteobacteria</taxon>
        <taxon>Acetobacterales</taxon>
        <taxon>Roseomonadaceae</taxon>
        <taxon>Roseomonas</taxon>
    </lineage>
</organism>
<dbReference type="CDD" id="cd00082">
    <property type="entry name" value="HisKA"/>
    <property type="match status" value="1"/>
</dbReference>
<dbReference type="PANTHER" id="PTHR43065">
    <property type="entry name" value="SENSOR HISTIDINE KINASE"/>
    <property type="match status" value="1"/>
</dbReference>
<dbReference type="SMART" id="SM00448">
    <property type="entry name" value="REC"/>
    <property type="match status" value="1"/>
</dbReference>
<feature type="compositionally biased region" description="Low complexity" evidence="10">
    <location>
        <begin position="551"/>
        <end position="561"/>
    </location>
</feature>
<dbReference type="SMART" id="SM00387">
    <property type="entry name" value="HATPase_c"/>
    <property type="match status" value="1"/>
</dbReference>
<dbReference type="Pfam" id="PF02518">
    <property type="entry name" value="HATPase_c"/>
    <property type="match status" value="1"/>
</dbReference>
<evidence type="ECO:0000313" key="13">
    <source>
        <dbReference type="EMBL" id="KAA0678455.1"/>
    </source>
</evidence>
<dbReference type="InterPro" id="IPR004358">
    <property type="entry name" value="Sig_transdc_His_kin-like_C"/>
</dbReference>
<proteinExistence type="predicted"/>
<keyword evidence="6" id="KW-0418">Kinase</keyword>
<dbReference type="InterPro" id="IPR000014">
    <property type="entry name" value="PAS"/>
</dbReference>
<dbReference type="GO" id="GO:0000155">
    <property type="term" value="F:phosphorelay sensor kinase activity"/>
    <property type="evidence" value="ECO:0007669"/>
    <property type="project" value="InterPro"/>
</dbReference>
<dbReference type="SUPFAM" id="SSF55785">
    <property type="entry name" value="PYP-like sensor domain (PAS domain)"/>
    <property type="match status" value="2"/>
</dbReference>
<feature type="modified residue" description="4-aspartylphosphate" evidence="9">
    <location>
        <position position="626"/>
    </location>
</feature>
<reference evidence="13 14" key="1">
    <citation type="submission" date="2018-07" db="EMBL/GenBank/DDBJ databases">
        <title>Genome sequence of Azospirillum sp. ATCC 49961.</title>
        <authorList>
            <person name="Sant'Anna F.H."/>
            <person name="Baldani J.I."/>
            <person name="Zilli J.E."/>
            <person name="Reis V.M."/>
            <person name="Hartmann A."/>
            <person name="Cruz L."/>
            <person name="de Souza E.M."/>
            <person name="de Oliveira Pedrosa F."/>
            <person name="Passaglia L.M.P."/>
        </authorList>
    </citation>
    <scope>NUCLEOTIDE SEQUENCE [LARGE SCALE GENOMIC DNA]</scope>
    <source>
        <strain evidence="13 14">ATCC 49961</strain>
    </source>
</reference>
<evidence type="ECO:0000256" key="7">
    <source>
        <dbReference type="ARBA" id="ARBA00022840"/>
    </source>
</evidence>
<dbReference type="GO" id="GO:0005524">
    <property type="term" value="F:ATP binding"/>
    <property type="evidence" value="ECO:0007669"/>
    <property type="project" value="UniProtKB-KW"/>
</dbReference>
<dbReference type="SUPFAM" id="SSF47384">
    <property type="entry name" value="Homodimeric domain of signal transducing histidine kinase"/>
    <property type="match status" value="1"/>
</dbReference>
<dbReference type="SUPFAM" id="SSF55874">
    <property type="entry name" value="ATPase domain of HSP90 chaperone/DNA topoisomerase II/histidine kinase"/>
    <property type="match status" value="1"/>
</dbReference>
<evidence type="ECO:0000256" key="1">
    <source>
        <dbReference type="ARBA" id="ARBA00000085"/>
    </source>
</evidence>
<feature type="region of interest" description="Disordered" evidence="10">
    <location>
        <begin position="539"/>
        <end position="563"/>
    </location>
</feature>
<evidence type="ECO:0000256" key="6">
    <source>
        <dbReference type="ARBA" id="ARBA00022777"/>
    </source>
</evidence>
<gene>
    <name evidence="13" type="ORF">DS843_20320</name>
</gene>
<dbReference type="AlphaFoldDB" id="A0A9W7NH46"/>
<dbReference type="PANTHER" id="PTHR43065:SF46">
    <property type="entry name" value="C4-DICARBOXYLATE TRANSPORT SENSOR PROTEIN DCTB"/>
    <property type="match status" value="1"/>
</dbReference>
<dbReference type="PRINTS" id="PR00344">
    <property type="entry name" value="BCTRLSENSOR"/>
</dbReference>
<evidence type="ECO:0000259" key="12">
    <source>
        <dbReference type="PROSITE" id="PS50110"/>
    </source>
</evidence>
<keyword evidence="7" id="KW-0067">ATP-binding</keyword>
<sequence length="702" mass="75332">MVECRTMDRPNHELAELLVSLDARLSAARSGDLVHAREPLRALRDRLNAVLDDPPKEEGEAHFRSLLADAIGCVSEGFVLFGADGRLVLCNDRYRAAYPLLSDHLVPGVRFADLLRVAVERGAAGDDLGDPSDWIAERLNRHIGGGPPTDHQLGDGRWYRISEHATRFGGVVKILTDITELKRHEEALADSEARYRRLVEMAPYGILIWDGLRVRFANRSAAVILGNADPGAMLRIPLVEATEFDGVQRLFDWLPPPGSGPGTAEEAPPPVEARFVTAQGALRELEVGIHPFAVEGEAAWFLVLHDITGRKQAERAIQQAQKMQAIGQLAGGIAHEFNNMLTAIGGFAQMARRAPQDRPRVEQCLTEIVKATDRASGLTAQLLSFGRPGRPDAVRPVRVGAVVDDLRRFLGPTLGERHPLRIGGDGGGAVVCMDPGLLHQSLVNLVLNARDAMPDGGPIAIEVHRPDDGGVTIAIMDTGCGIDPAVIDRIFEPFFTTKEPGAGTGLGLALVYSTVTRAGGAVDVDTEPGRGTTFTLRLPADGVAEPPEPDAPGLDDALLPDAGEEGAEGMSMAATVLLVEDEAQVRDFIRLTLEDMGMRVVCAADGTEALRAYADHGGAFDLLVTDLVMPQVGGASVARALRRENPDLPTVLMSGYPPETERLDDLLAGPLAGPQEDGRRIVFLRKPIDPDALSDAIHALLI</sequence>
<dbReference type="PROSITE" id="PS50109">
    <property type="entry name" value="HIS_KIN"/>
    <property type="match status" value="1"/>
</dbReference>
<evidence type="ECO:0000256" key="4">
    <source>
        <dbReference type="ARBA" id="ARBA00022679"/>
    </source>
</evidence>
<name>A0A9W7NH46_9PROT</name>
<accession>A0A9W7NH46</accession>
<dbReference type="Gene3D" id="3.30.565.10">
    <property type="entry name" value="Histidine kinase-like ATPase, C-terminal domain"/>
    <property type="match status" value="1"/>
</dbReference>
<feature type="domain" description="Response regulatory" evidence="12">
    <location>
        <begin position="575"/>
        <end position="701"/>
    </location>
</feature>
<dbReference type="InterPro" id="IPR036097">
    <property type="entry name" value="HisK_dim/P_sf"/>
</dbReference>
<dbReference type="Pfam" id="PF12860">
    <property type="entry name" value="PAS_7"/>
    <property type="match status" value="1"/>
</dbReference>
<evidence type="ECO:0000256" key="2">
    <source>
        <dbReference type="ARBA" id="ARBA00012438"/>
    </source>
</evidence>
<dbReference type="CDD" id="cd00156">
    <property type="entry name" value="REC"/>
    <property type="match status" value="1"/>
</dbReference>
<dbReference type="Pfam" id="PF13188">
    <property type="entry name" value="PAS_8"/>
    <property type="match status" value="1"/>
</dbReference>
<feature type="domain" description="Histidine kinase" evidence="11">
    <location>
        <begin position="332"/>
        <end position="542"/>
    </location>
</feature>
<dbReference type="Gene3D" id="3.30.450.20">
    <property type="entry name" value="PAS domain"/>
    <property type="match status" value="2"/>
</dbReference>
<evidence type="ECO:0000256" key="8">
    <source>
        <dbReference type="ARBA" id="ARBA00023012"/>
    </source>
</evidence>
<comment type="caution">
    <text evidence="13">The sequence shown here is derived from an EMBL/GenBank/DDBJ whole genome shotgun (WGS) entry which is preliminary data.</text>
</comment>
<evidence type="ECO:0000256" key="9">
    <source>
        <dbReference type="PROSITE-ProRule" id="PRU00169"/>
    </source>
</evidence>
<evidence type="ECO:0000256" key="10">
    <source>
        <dbReference type="SAM" id="MobiDB-lite"/>
    </source>
</evidence>
<dbReference type="PROSITE" id="PS50110">
    <property type="entry name" value="RESPONSE_REGULATORY"/>
    <property type="match status" value="1"/>
</dbReference>
<dbReference type="InterPro" id="IPR003594">
    <property type="entry name" value="HATPase_dom"/>
</dbReference>
<evidence type="ECO:0000313" key="14">
    <source>
        <dbReference type="Proteomes" id="UP000480854"/>
    </source>
</evidence>
<dbReference type="Gene3D" id="3.40.50.2300">
    <property type="match status" value="1"/>
</dbReference>
<dbReference type="EMBL" id="QOKW01000017">
    <property type="protein sequence ID" value="KAA0678455.1"/>
    <property type="molecule type" value="Genomic_DNA"/>
</dbReference>
<dbReference type="InterPro" id="IPR035965">
    <property type="entry name" value="PAS-like_dom_sf"/>
</dbReference>
<dbReference type="Pfam" id="PF00512">
    <property type="entry name" value="HisKA"/>
    <property type="match status" value="1"/>
</dbReference>
<dbReference type="InterPro" id="IPR011006">
    <property type="entry name" value="CheY-like_superfamily"/>
</dbReference>
<keyword evidence="4" id="KW-0808">Transferase</keyword>
<dbReference type="InterPro" id="IPR003661">
    <property type="entry name" value="HisK_dim/P_dom"/>
</dbReference>
<dbReference type="OrthoDB" id="9795133at2"/>
<keyword evidence="3 9" id="KW-0597">Phosphoprotein</keyword>
<keyword evidence="5" id="KW-0547">Nucleotide-binding</keyword>
<keyword evidence="14" id="KW-1185">Reference proteome</keyword>
<dbReference type="SUPFAM" id="SSF52172">
    <property type="entry name" value="CheY-like"/>
    <property type="match status" value="1"/>
</dbReference>
<keyword evidence="8" id="KW-0902">Two-component regulatory system</keyword>
<evidence type="ECO:0000259" key="11">
    <source>
        <dbReference type="PROSITE" id="PS50109"/>
    </source>
</evidence>
<comment type="catalytic activity">
    <reaction evidence="1">
        <text>ATP + protein L-histidine = ADP + protein N-phospho-L-histidine.</text>
        <dbReference type="EC" id="2.7.13.3"/>
    </reaction>
</comment>
<dbReference type="InterPro" id="IPR036890">
    <property type="entry name" value="HATPase_C_sf"/>
</dbReference>
<evidence type="ECO:0000256" key="5">
    <source>
        <dbReference type="ARBA" id="ARBA00022741"/>
    </source>
</evidence>
<dbReference type="InterPro" id="IPR001789">
    <property type="entry name" value="Sig_transdc_resp-reg_receiver"/>
</dbReference>
<dbReference type="EC" id="2.7.13.3" evidence="2"/>
<dbReference type="SMART" id="SM00388">
    <property type="entry name" value="HisKA"/>
    <property type="match status" value="1"/>
</dbReference>
<dbReference type="InterPro" id="IPR005467">
    <property type="entry name" value="His_kinase_dom"/>
</dbReference>
<evidence type="ECO:0000256" key="3">
    <source>
        <dbReference type="ARBA" id="ARBA00022553"/>
    </source>
</evidence>
<dbReference type="Gene3D" id="1.10.287.130">
    <property type="match status" value="1"/>
</dbReference>
<protein>
    <recommendedName>
        <fullName evidence="2">histidine kinase</fullName>
        <ecNumber evidence="2">2.7.13.3</ecNumber>
    </recommendedName>
</protein>